<evidence type="ECO:0000256" key="1">
    <source>
        <dbReference type="SAM" id="Phobius"/>
    </source>
</evidence>
<dbReference type="SUPFAM" id="SSF141868">
    <property type="entry name" value="EAL domain-like"/>
    <property type="match status" value="1"/>
</dbReference>
<dbReference type="SUPFAM" id="SSF55073">
    <property type="entry name" value="Nucleotide cyclase"/>
    <property type="match status" value="1"/>
</dbReference>
<organism evidence="4 5">
    <name type="scientific">Raoultibacter timonensis</name>
    <dbReference type="NCBI Taxonomy" id="1907662"/>
    <lineage>
        <taxon>Bacteria</taxon>
        <taxon>Bacillati</taxon>
        <taxon>Actinomycetota</taxon>
        <taxon>Coriobacteriia</taxon>
        <taxon>Eggerthellales</taxon>
        <taxon>Eggerthellaceae</taxon>
        <taxon>Raoultibacter</taxon>
    </lineage>
</organism>
<dbReference type="InterPro" id="IPR000160">
    <property type="entry name" value="GGDEF_dom"/>
</dbReference>
<dbReference type="Gene3D" id="3.20.20.450">
    <property type="entry name" value="EAL domain"/>
    <property type="match status" value="1"/>
</dbReference>
<dbReference type="RefSeq" id="WP_244411999.1">
    <property type="nucleotide sequence ID" value="NZ_AP025564.1"/>
</dbReference>
<dbReference type="Pfam" id="PF00563">
    <property type="entry name" value="EAL"/>
    <property type="match status" value="1"/>
</dbReference>
<dbReference type="Proteomes" id="UP001320544">
    <property type="component" value="Chromosome"/>
</dbReference>
<dbReference type="PROSITE" id="PS50883">
    <property type="entry name" value="EAL"/>
    <property type="match status" value="1"/>
</dbReference>
<accession>A0ABM7WHH7</accession>
<keyword evidence="1" id="KW-1133">Transmembrane helix</keyword>
<dbReference type="PANTHER" id="PTHR33121:SF79">
    <property type="entry name" value="CYCLIC DI-GMP PHOSPHODIESTERASE PDED-RELATED"/>
    <property type="match status" value="1"/>
</dbReference>
<evidence type="ECO:0000313" key="4">
    <source>
        <dbReference type="EMBL" id="BDE95713.1"/>
    </source>
</evidence>
<feature type="domain" description="EAL" evidence="2">
    <location>
        <begin position="341"/>
        <end position="595"/>
    </location>
</feature>
<dbReference type="SMART" id="SM00052">
    <property type="entry name" value="EAL"/>
    <property type="match status" value="1"/>
</dbReference>
<dbReference type="Pfam" id="PF00990">
    <property type="entry name" value="GGDEF"/>
    <property type="match status" value="1"/>
</dbReference>
<feature type="domain" description="GGDEF" evidence="3">
    <location>
        <begin position="205"/>
        <end position="332"/>
    </location>
</feature>
<dbReference type="PROSITE" id="PS50887">
    <property type="entry name" value="GGDEF"/>
    <property type="match status" value="1"/>
</dbReference>
<dbReference type="CDD" id="cd01948">
    <property type="entry name" value="EAL"/>
    <property type="match status" value="1"/>
</dbReference>
<keyword evidence="1" id="KW-0812">Transmembrane</keyword>
<dbReference type="InterPro" id="IPR035919">
    <property type="entry name" value="EAL_sf"/>
</dbReference>
<dbReference type="EMBL" id="AP025564">
    <property type="protein sequence ID" value="BDE95713.1"/>
    <property type="molecule type" value="Genomic_DNA"/>
</dbReference>
<dbReference type="PANTHER" id="PTHR33121">
    <property type="entry name" value="CYCLIC DI-GMP PHOSPHODIESTERASE PDEF"/>
    <property type="match status" value="1"/>
</dbReference>
<dbReference type="InterPro" id="IPR029787">
    <property type="entry name" value="Nucleotide_cyclase"/>
</dbReference>
<gene>
    <name evidence="4" type="ORF">CE91St30_10460</name>
</gene>
<keyword evidence="5" id="KW-1185">Reference proteome</keyword>
<evidence type="ECO:0000259" key="2">
    <source>
        <dbReference type="PROSITE" id="PS50883"/>
    </source>
</evidence>
<dbReference type="InterPro" id="IPR043128">
    <property type="entry name" value="Rev_trsase/Diguanyl_cyclase"/>
</dbReference>
<evidence type="ECO:0000313" key="5">
    <source>
        <dbReference type="Proteomes" id="UP001320544"/>
    </source>
</evidence>
<dbReference type="SMART" id="SM00267">
    <property type="entry name" value="GGDEF"/>
    <property type="match status" value="1"/>
</dbReference>
<feature type="transmembrane region" description="Helical" evidence="1">
    <location>
        <begin position="144"/>
        <end position="165"/>
    </location>
</feature>
<protein>
    <submittedName>
        <fullName evidence="4">GGDEF-domain containing protein</fullName>
    </submittedName>
</protein>
<dbReference type="Gene3D" id="3.30.70.270">
    <property type="match status" value="1"/>
</dbReference>
<dbReference type="InterPro" id="IPR050706">
    <property type="entry name" value="Cyclic-di-GMP_PDE-like"/>
</dbReference>
<dbReference type="InterPro" id="IPR001633">
    <property type="entry name" value="EAL_dom"/>
</dbReference>
<evidence type="ECO:0000259" key="3">
    <source>
        <dbReference type="PROSITE" id="PS50887"/>
    </source>
</evidence>
<name>A0ABM7WHH7_9ACTN</name>
<proteinExistence type="predicted"/>
<reference evidence="4 5" key="1">
    <citation type="submission" date="2022-01" db="EMBL/GenBank/DDBJ databases">
        <title>Novel bile acid biosynthetic pathways are enriched in the microbiome of centenarians.</title>
        <authorList>
            <person name="Sato Y."/>
            <person name="Atarashi K."/>
            <person name="Plichta R.D."/>
            <person name="Arai Y."/>
            <person name="Sasajima S."/>
            <person name="Kearney M.S."/>
            <person name="Suda W."/>
            <person name="Takeshita K."/>
            <person name="Sasaki T."/>
            <person name="Okamoto S."/>
            <person name="Skelly N.A."/>
            <person name="Okamura Y."/>
            <person name="Vlamakis H."/>
            <person name="Li Y."/>
            <person name="Tanoue T."/>
            <person name="Takei H."/>
            <person name="Nittono H."/>
            <person name="Narushima S."/>
            <person name="Irie J."/>
            <person name="Itoh H."/>
            <person name="Moriya K."/>
            <person name="Sugiura Y."/>
            <person name="Suematsu M."/>
            <person name="Moritoki N."/>
            <person name="Shibata S."/>
            <person name="Littman R.D."/>
            <person name="Fischbach A.M."/>
            <person name="Uwamino Y."/>
            <person name="Inoue T."/>
            <person name="Honda A."/>
            <person name="Hattori M."/>
            <person name="Murai T."/>
            <person name="Xavier J.R."/>
            <person name="Hirose N."/>
            <person name="Honda K."/>
        </authorList>
    </citation>
    <scope>NUCLEOTIDE SEQUENCE [LARGE SCALE GENOMIC DNA]</scope>
    <source>
        <strain evidence="4 5">CE91-St30</strain>
    </source>
</reference>
<sequence>MKRRNLIVIAAWFFGAILLLFLFFQMQSYAGIINDAGVIRGGTQRVAKMELAGQHADETAQRIEALLDEISTSEQSRPLKSQATRNFIEKIDATREQWGLMKDEIAALDAGEGSPERLLELSERHFELADEMVFAAQARAEQDFLTSFVVGLVLILAVTSLVLLMERSSLRHEKRAYRTDLLTHGRNLAAFEEEADALISNGRSSSYLVVYSNIYNFRLINESYGHDAGDRIIVSTGELLESCCERDEICAHTNADHFVLLLEDRPGRVEHMADALQKHLKDQDGLFFSGVLKYGLGACRVVKGSSITEAISNATAVLKEGGLVDGVAWYDDAFKDLIKRKNDIVRHMSVGISEREFKLYLQPQIDLATNEIVGAEALCRWDSETLGFLAPDSFIPLFEKNGRIVELDYFMLERACESYAELSSLDAAPPTFAVNFSRSTIIQQDFADTLASTVERFGIARSALEIEITETAFSVDEDAVIGIVEALQSAGFLIAMDDFGTGYSSLSLLRKLPIDVLKLDRRFISQEHATGRETKILESIIDLSNDLGITTVCEGIETDDQAKALEELGCAIGQGYLFARPMPASQFASFSSEWGESYRTHR</sequence>
<keyword evidence="1" id="KW-0472">Membrane</keyword>